<comment type="caution">
    <text evidence="1">The sequence shown here is derived from an EMBL/GenBank/DDBJ whole genome shotgun (WGS) entry which is preliminary data.</text>
</comment>
<name>A0A8S1TA37_9CILI</name>
<organism evidence="1 2">
    <name type="scientific">Paramecium pentaurelia</name>
    <dbReference type="NCBI Taxonomy" id="43138"/>
    <lineage>
        <taxon>Eukaryota</taxon>
        <taxon>Sar</taxon>
        <taxon>Alveolata</taxon>
        <taxon>Ciliophora</taxon>
        <taxon>Intramacronucleata</taxon>
        <taxon>Oligohymenophorea</taxon>
        <taxon>Peniculida</taxon>
        <taxon>Parameciidae</taxon>
        <taxon>Paramecium</taxon>
    </lineage>
</organism>
<evidence type="ECO:0000313" key="1">
    <source>
        <dbReference type="EMBL" id="CAD8148269.1"/>
    </source>
</evidence>
<protein>
    <submittedName>
        <fullName evidence="1">Uncharacterized protein</fullName>
    </submittedName>
</protein>
<dbReference type="EMBL" id="CAJJDO010000017">
    <property type="protein sequence ID" value="CAD8148269.1"/>
    <property type="molecule type" value="Genomic_DNA"/>
</dbReference>
<keyword evidence="2" id="KW-1185">Reference proteome</keyword>
<gene>
    <name evidence="1" type="ORF">PPENT_87.1.T0170406</name>
</gene>
<reference evidence="1" key="1">
    <citation type="submission" date="2021-01" db="EMBL/GenBank/DDBJ databases">
        <authorList>
            <consortium name="Genoscope - CEA"/>
            <person name="William W."/>
        </authorList>
    </citation>
    <scope>NUCLEOTIDE SEQUENCE</scope>
</reference>
<dbReference type="Proteomes" id="UP000689195">
    <property type="component" value="Unassembled WGS sequence"/>
</dbReference>
<sequence>MLIQQSTQPLLSIQVKIEYIQFNQRNLHKFKIQNYRKIRRYQFEIDTIVNIFLEVQKNQNEKKLQMKSIWHQFKKQKIILITKRIKLGVQLKRRRFISLRQQKQETAESLIALWDVKIFKLIGQMGFQTLISVNKLP</sequence>
<proteinExistence type="predicted"/>
<evidence type="ECO:0000313" key="2">
    <source>
        <dbReference type="Proteomes" id="UP000689195"/>
    </source>
</evidence>
<accession>A0A8S1TA37</accession>
<dbReference type="AlphaFoldDB" id="A0A8S1TA37"/>